<dbReference type="Gene3D" id="1.20.1640.10">
    <property type="entry name" value="Multidrug efflux transporter AcrB transmembrane domain"/>
    <property type="match status" value="2"/>
</dbReference>
<dbReference type="SUPFAM" id="SSF82693">
    <property type="entry name" value="Multidrug efflux transporter AcrB pore domain, PN1, PN2, PC1 and PC2 subdomains"/>
    <property type="match status" value="2"/>
</dbReference>
<organism evidence="2 3">
    <name type="scientific">Desulfonema ishimotonii</name>
    <dbReference type="NCBI Taxonomy" id="45657"/>
    <lineage>
        <taxon>Bacteria</taxon>
        <taxon>Pseudomonadati</taxon>
        <taxon>Thermodesulfobacteriota</taxon>
        <taxon>Desulfobacteria</taxon>
        <taxon>Desulfobacterales</taxon>
        <taxon>Desulfococcaceae</taxon>
        <taxon>Desulfonema</taxon>
    </lineage>
</organism>
<accession>A0A401G1D8</accession>
<feature type="transmembrane region" description="Helical" evidence="1">
    <location>
        <begin position="534"/>
        <end position="554"/>
    </location>
</feature>
<feature type="transmembrane region" description="Helical" evidence="1">
    <location>
        <begin position="461"/>
        <end position="484"/>
    </location>
</feature>
<dbReference type="Gene3D" id="3.30.70.1430">
    <property type="entry name" value="Multidrug efflux transporter AcrB pore domain"/>
    <property type="match status" value="2"/>
</dbReference>
<evidence type="ECO:0000313" key="3">
    <source>
        <dbReference type="Proteomes" id="UP000288096"/>
    </source>
</evidence>
<dbReference type="GO" id="GO:0042910">
    <property type="term" value="F:xenobiotic transmembrane transporter activity"/>
    <property type="evidence" value="ECO:0007669"/>
    <property type="project" value="TreeGrafter"/>
</dbReference>
<name>A0A401G1D8_9BACT</name>
<feature type="transmembrane region" description="Helical" evidence="1">
    <location>
        <begin position="361"/>
        <end position="379"/>
    </location>
</feature>
<dbReference type="OrthoDB" id="9806532at2"/>
<dbReference type="InterPro" id="IPR027463">
    <property type="entry name" value="AcrB_DN_DC_subdom"/>
</dbReference>
<dbReference type="Gene3D" id="3.30.70.1440">
    <property type="entry name" value="Multidrug efflux transporter AcrB pore domain"/>
    <property type="match status" value="1"/>
</dbReference>
<reference evidence="3" key="1">
    <citation type="submission" date="2017-11" db="EMBL/GenBank/DDBJ databases">
        <authorList>
            <person name="Watanabe M."/>
            <person name="Kojima H."/>
        </authorList>
    </citation>
    <scope>NUCLEOTIDE SEQUENCE [LARGE SCALE GENOMIC DNA]</scope>
    <source>
        <strain evidence="3">Tokyo 01</strain>
    </source>
</reference>
<dbReference type="RefSeq" id="WP_124330152.1">
    <property type="nucleotide sequence ID" value="NZ_BEXT01000001.1"/>
</dbReference>
<feature type="transmembrane region" description="Helical" evidence="1">
    <location>
        <begin position="1000"/>
        <end position="1026"/>
    </location>
</feature>
<gene>
    <name evidence="2" type="ORF">DENIS_4021</name>
</gene>
<dbReference type="GO" id="GO:0005886">
    <property type="term" value="C:plasma membrane"/>
    <property type="evidence" value="ECO:0007669"/>
    <property type="project" value="TreeGrafter"/>
</dbReference>
<dbReference type="SUPFAM" id="SSF82714">
    <property type="entry name" value="Multidrug efflux transporter AcrB TolC docking domain, DN and DC subdomains"/>
    <property type="match status" value="2"/>
</dbReference>
<dbReference type="PANTHER" id="PTHR32063:SF33">
    <property type="entry name" value="RND SUPERFAMILY EFFLUX PUMP PERMEASE COMPONENT"/>
    <property type="match status" value="1"/>
</dbReference>
<proteinExistence type="predicted"/>
<feature type="transmembrane region" description="Helical" evidence="1">
    <location>
        <begin position="870"/>
        <end position="890"/>
    </location>
</feature>
<dbReference type="PANTHER" id="PTHR32063">
    <property type="match status" value="1"/>
</dbReference>
<feature type="transmembrane region" description="Helical" evidence="1">
    <location>
        <begin position="969"/>
        <end position="988"/>
    </location>
</feature>
<evidence type="ECO:0000313" key="2">
    <source>
        <dbReference type="EMBL" id="GBC63032.1"/>
    </source>
</evidence>
<keyword evidence="1" id="KW-0812">Transmembrane</keyword>
<dbReference type="Gene3D" id="3.30.70.1320">
    <property type="entry name" value="Multidrug efflux transporter AcrB pore domain like"/>
    <property type="match status" value="1"/>
</dbReference>
<dbReference type="AlphaFoldDB" id="A0A401G1D8"/>
<feature type="transmembrane region" description="Helical" evidence="1">
    <location>
        <begin position="923"/>
        <end position="944"/>
    </location>
</feature>
<feature type="transmembrane region" description="Helical" evidence="1">
    <location>
        <begin position="12"/>
        <end position="35"/>
    </location>
</feature>
<keyword evidence="1" id="KW-0472">Membrane</keyword>
<sequence length="1049" mass="114679">MTEKNTQGGAIAWMAGNSVAANLLMLVLLVGGLFCGTRIRQEVFPEFEMDFVTISVSYPGASPEEVEQGIILAVEEAVRGLDGVSEVTSSANEGRGSVTVEALLGADLQKLANDIQSEVDRVTSFPEDAEEPQVEIASRRRGVISVVIYGDPGERVLREVAETARDNMLRSPDVTQAELSAVRDFEISIEVPQEKLRAHNLTLGEVAERVGAASVELPGGGLKTPSGEVLVRMKERRDYGREFARIPVITRNDGTEVVLDDIATIIDGFEDTDNFATYNGQQAVMIDVYRVGGQTPVDVADAVKAHVARLRESLPPGIGVDTLNDRSEHYRQRMNLLVRNGYLGLMLVFIALGLFLEARLAFWVSMGIPISFLGAMLFLPLMDVSLNMISMFAFIIALGIVVDDAIVVGENIHTWRQEGHSFAEAAVMGAREVAMPVTFSILTNVVAFLPLWFVPGTMGKIFKFIPLVVVTVFLISLIESLFVLPAHLGHQRDRVPRGLTGWFHRQQQRFSNGFSRMVRRVYTPLLDMSLRNRYLVLSVSVALLMCVLAIVISGRMGMTLFPRIESDYAQSIAVLPYGSAVEKTGAVQKTLVNAAKEIAAKNGGDQLVRGIFAQVGASSGATSGSHVAKVRVYLTPPEERPLSTAEFTRHWRKSVGELSGPESLSFKSNAGGPGSGAALTIELSHRDLGVLEAASADLADALGYFPKVRDIDDGFSPGKQQIDYKIRPEGRALGLTARAVARQVRHAFYGAEVVRQQRGRNEVRVMVRLPEAERISEYNLEELIIRTPSGVEVPLRQVVDVSRGRAYTEISRRDGRRVVTVTADVEPPGAASQVLEAVKSETLPDLVRRYAGLSFGFEGKQADMRESMQTLFTGLLGAMLTIYALLAIPFRSYSQPAIVMTSIPFGIVGAVLGHMLMGYSLSIMSMFGVVALSGVVVNDSLVLIDFANRQRQAGKSAHDAVLAAGLQRFRPILLTTLTTFGGLAPMIFETSRQARYLIPMALSLGFGVVFATLITLILVPALYMILEDLHRMIRWLWPDMEKEGVRRPD</sequence>
<dbReference type="Pfam" id="PF00873">
    <property type="entry name" value="ACR_tran"/>
    <property type="match status" value="1"/>
</dbReference>
<dbReference type="Gene3D" id="3.30.2090.10">
    <property type="entry name" value="Multidrug efflux transporter AcrB TolC docking domain, DN and DC subdomains"/>
    <property type="match status" value="2"/>
</dbReference>
<dbReference type="EMBL" id="BEXT01000001">
    <property type="protein sequence ID" value="GBC63032.1"/>
    <property type="molecule type" value="Genomic_DNA"/>
</dbReference>
<dbReference type="PRINTS" id="PR00702">
    <property type="entry name" value="ACRIFLAVINRP"/>
</dbReference>
<feature type="transmembrane region" description="Helical" evidence="1">
    <location>
        <begin position="896"/>
        <end position="916"/>
    </location>
</feature>
<keyword evidence="1" id="KW-1133">Transmembrane helix</keyword>
<feature type="transmembrane region" description="Helical" evidence="1">
    <location>
        <begin position="433"/>
        <end position="454"/>
    </location>
</feature>
<dbReference type="SUPFAM" id="SSF82866">
    <property type="entry name" value="Multidrug efflux transporter AcrB transmembrane domain"/>
    <property type="match status" value="2"/>
</dbReference>
<keyword evidence="3" id="KW-1185">Reference proteome</keyword>
<comment type="caution">
    <text evidence="2">The sequence shown here is derived from an EMBL/GenBank/DDBJ whole genome shotgun (WGS) entry which is preliminary data.</text>
</comment>
<feature type="transmembrane region" description="Helical" evidence="1">
    <location>
        <begin position="336"/>
        <end position="355"/>
    </location>
</feature>
<protein>
    <submittedName>
        <fullName evidence="2">AcrB/AcrD/AcrF family protein</fullName>
    </submittedName>
</protein>
<dbReference type="InterPro" id="IPR001036">
    <property type="entry name" value="Acrflvin-R"/>
</dbReference>
<evidence type="ECO:0000256" key="1">
    <source>
        <dbReference type="SAM" id="Phobius"/>
    </source>
</evidence>
<reference evidence="3" key="2">
    <citation type="submission" date="2019-01" db="EMBL/GenBank/DDBJ databases">
        <title>Genome sequence of Desulfonema ishimotonii strain Tokyo 01.</title>
        <authorList>
            <person name="Fukui M."/>
        </authorList>
    </citation>
    <scope>NUCLEOTIDE SEQUENCE [LARGE SCALE GENOMIC DNA]</scope>
    <source>
        <strain evidence="3">Tokyo 01</strain>
    </source>
</reference>
<dbReference type="Proteomes" id="UP000288096">
    <property type="component" value="Unassembled WGS sequence"/>
</dbReference>